<dbReference type="SMART" id="SM00491">
    <property type="entry name" value="HELICc2"/>
    <property type="match status" value="1"/>
</dbReference>
<dbReference type="EMBL" id="JBHSFO010000002">
    <property type="protein sequence ID" value="MFC4603317.1"/>
    <property type="molecule type" value="Genomic_DNA"/>
</dbReference>
<dbReference type="InterPro" id="IPR045028">
    <property type="entry name" value="DinG/Rad3-like"/>
</dbReference>
<dbReference type="GO" id="GO:0016787">
    <property type="term" value="F:hydrolase activity"/>
    <property type="evidence" value="ECO:0007669"/>
    <property type="project" value="UniProtKB-KW"/>
</dbReference>
<dbReference type="InterPro" id="IPR011545">
    <property type="entry name" value="DEAD/DEAH_box_helicase_dom"/>
</dbReference>
<dbReference type="SMART" id="SM00487">
    <property type="entry name" value="DEXDc"/>
    <property type="match status" value="1"/>
</dbReference>
<dbReference type="Pfam" id="PF00270">
    <property type="entry name" value="DEAD"/>
    <property type="match status" value="1"/>
</dbReference>
<comment type="similarity">
    <text evidence="5">Belongs to the helicase family. DinG subfamily.</text>
</comment>
<name>A0ABV9FNU4_9NOCA</name>
<organism evidence="9 10">
    <name type="scientific">Rhodococcus kronopolitis</name>
    <dbReference type="NCBI Taxonomy" id="1460226"/>
    <lineage>
        <taxon>Bacteria</taxon>
        <taxon>Bacillati</taxon>
        <taxon>Actinomycetota</taxon>
        <taxon>Actinomycetes</taxon>
        <taxon>Mycobacteriales</taxon>
        <taxon>Nocardiaceae</taxon>
        <taxon>Rhodococcus</taxon>
    </lineage>
</organism>
<dbReference type="RefSeq" id="WP_378415150.1">
    <property type="nucleotide sequence ID" value="NZ_JBHSFO010000002.1"/>
</dbReference>
<evidence type="ECO:0000313" key="10">
    <source>
        <dbReference type="Proteomes" id="UP001595914"/>
    </source>
</evidence>
<feature type="domain" description="Helicase ATP-binding" evidence="8">
    <location>
        <begin position="12"/>
        <end position="290"/>
    </location>
</feature>
<evidence type="ECO:0000256" key="5">
    <source>
        <dbReference type="ARBA" id="ARBA00038058"/>
    </source>
</evidence>
<comment type="cofactor">
    <cofactor evidence="1">
        <name>[4Fe-4S] cluster</name>
        <dbReference type="ChEBI" id="CHEBI:49883"/>
    </cofactor>
</comment>
<dbReference type="InterPro" id="IPR014001">
    <property type="entry name" value="Helicase_ATP-bd"/>
</dbReference>
<evidence type="ECO:0000313" key="9">
    <source>
        <dbReference type="EMBL" id="MFC4603317.1"/>
    </source>
</evidence>
<dbReference type="GO" id="GO:0003678">
    <property type="term" value="F:DNA helicase activity"/>
    <property type="evidence" value="ECO:0007669"/>
    <property type="project" value="UniProtKB-EC"/>
</dbReference>
<evidence type="ECO:0000259" key="8">
    <source>
        <dbReference type="PROSITE" id="PS51193"/>
    </source>
</evidence>
<reference evidence="10" key="1">
    <citation type="journal article" date="2019" name="Int. J. Syst. Evol. Microbiol.">
        <title>The Global Catalogue of Microorganisms (GCM) 10K type strain sequencing project: providing services to taxonomists for standard genome sequencing and annotation.</title>
        <authorList>
            <consortium name="The Broad Institute Genomics Platform"/>
            <consortium name="The Broad Institute Genome Sequencing Center for Infectious Disease"/>
            <person name="Wu L."/>
            <person name="Ma J."/>
        </authorList>
    </citation>
    <scope>NUCLEOTIDE SEQUENCE [LARGE SCALE GENOMIC DNA]</scope>
    <source>
        <strain evidence="10">CCUG 54520</strain>
    </source>
</reference>
<keyword evidence="9" id="KW-0347">Helicase</keyword>
<dbReference type="InterPro" id="IPR014013">
    <property type="entry name" value="Helic_SF1/SF2_ATP-bd_DinG/Rad3"/>
</dbReference>
<keyword evidence="2" id="KW-0547">Nucleotide-binding</keyword>
<evidence type="ECO:0000256" key="4">
    <source>
        <dbReference type="ARBA" id="ARBA00022840"/>
    </source>
</evidence>
<comment type="caution">
    <text evidence="9">The sequence shown here is derived from an EMBL/GenBank/DDBJ whole genome shotgun (WGS) entry which is preliminary data.</text>
</comment>
<dbReference type="PANTHER" id="PTHR11472">
    <property type="entry name" value="DNA REPAIR DEAD HELICASE RAD3/XP-D SUBFAMILY MEMBER"/>
    <property type="match status" value="1"/>
</dbReference>
<protein>
    <recommendedName>
        <fullName evidence="6">DNA 5'-3' helicase</fullName>
        <ecNumber evidence="6">5.6.2.3</ecNumber>
    </recommendedName>
</protein>
<dbReference type="InterPro" id="IPR006555">
    <property type="entry name" value="ATP-dep_Helicase_C"/>
</dbReference>
<accession>A0ABV9FNU4</accession>
<keyword evidence="10" id="KW-1185">Reference proteome</keyword>
<dbReference type="InterPro" id="IPR027417">
    <property type="entry name" value="P-loop_NTPase"/>
</dbReference>
<dbReference type="PROSITE" id="PS51193">
    <property type="entry name" value="HELICASE_ATP_BIND_2"/>
    <property type="match status" value="1"/>
</dbReference>
<sequence>MPELPTVPELLSEAVHALGGAERRNQLTMASAVAHAIDTGEHLAVQAGTGTGKSLAYLVPSVRHAVESGRTVVISTATIALQRQLVDRDLPRLADALTKTLGRRPQFAILKGRGNYLCLNKIHTGASEEPENAELFDAFAISRLGREVKRLTEWSSDTETGDRDELVPGVGDQAWRQVSVTARECLGKARCPVGEDCFAEIARAEAAAVDVVVTNHALLAIDAITGIAVLPEHDVVVIDEAHELVDRVTSVATAELAPTTITAAARRCVKLVEEQDVDRMEAASEGWASMLDECRAGRWERLPDGAGAALAAVRDAAWSVRTAIGPIKPGMNTSDPEAAAARTAALAAVDEVHDSAVRVLTAFDEPDPAKHRDVVWLAEEERRGKLVRMAPLSVGGLLRAKLFAESTVVLTSATLTVGGSFDGLAVNWGLPAESGVRSDPAMATGTEAPSDGATIKWNSLDVGSPFDHAKAGILYVAKHLPPPGRDGLAQSYLDEIAELVTAAGGRTLGLFSSMRAAKAAAEAMRERLDTPVLCQGEDATGQLVRKFAADEATSLFGTLSLWQGVDVPGPSLSLVILDRIPFPRPDDPLLVARQRAVESHGGNGFMAVAANHAALLLAQGVGRLLRSVDDRGVVAILDSRLATARYGGYLRASLPPFWETSDPQVVRKALTRLAEQ</sequence>
<evidence type="ECO:0000256" key="7">
    <source>
        <dbReference type="ARBA" id="ARBA00048954"/>
    </source>
</evidence>
<keyword evidence="4" id="KW-0067">ATP-binding</keyword>
<keyword evidence="3 9" id="KW-0378">Hydrolase</keyword>
<evidence type="ECO:0000256" key="2">
    <source>
        <dbReference type="ARBA" id="ARBA00022741"/>
    </source>
</evidence>
<comment type="catalytic activity">
    <reaction evidence="7">
        <text>ATP + H2O = ADP + phosphate + H(+)</text>
        <dbReference type="Rhea" id="RHEA:13065"/>
        <dbReference type="ChEBI" id="CHEBI:15377"/>
        <dbReference type="ChEBI" id="CHEBI:15378"/>
        <dbReference type="ChEBI" id="CHEBI:30616"/>
        <dbReference type="ChEBI" id="CHEBI:43474"/>
        <dbReference type="ChEBI" id="CHEBI:456216"/>
        <dbReference type="EC" id="5.6.2.3"/>
    </reaction>
</comment>
<dbReference type="SUPFAM" id="SSF52540">
    <property type="entry name" value="P-loop containing nucleoside triphosphate hydrolases"/>
    <property type="match status" value="1"/>
</dbReference>
<evidence type="ECO:0000256" key="3">
    <source>
        <dbReference type="ARBA" id="ARBA00022801"/>
    </source>
</evidence>
<evidence type="ECO:0000256" key="1">
    <source>
        <dbReference type="ARBA" id="ARBA00001966"/>
    </source>
</evidence>
<dbReference type="Pfam" id="PF13307">
    <property type="entry name" value="Helicase_C_2"/>
    <property type="match status" value="1"/>
</dbReference>
<dbReference type="EC" id="5.6.2.3" evidence="6"/>
<dbReference type="Gene3D" id="3.40.50.300">
    <property type="entry name" value="P-loop containing nucleotide triphosphate hydrolases"/>
    <property type="match status" value="2"/>
</dbReference>
<evidence type="ECO:0000256" key="6">
    <source>
        <dbReference type="ARBA" id="ARBA00044969"/>
    </source>
</evidence>
<dbReference type="Proteomes" id="UP001595914">
    <property type="component" value="Unassembled WGS sequence"/>
</dbReference>
<gene>
    <name evidence="9" type="ORF">ACFO6S_06435</name>
</gene>
<proteinExistence type="inferred from homology"/>
<dbReference type="PANTHER" id="PTHR11472:SF34">
    <property type="entry name" value="REGULATOR OF TELOMERE ELONGATION HELICASE 1"/>
    <property type="match status" value="1"/>
</dbReference>